<protein>
    <submittedName>
        <fullName evidence="2">Uncharacterized protein</fullName>
    </submittedName>
</protein>
<dbReference type="Proteomes" id="UP000198775">
    <property type="component" value="Unassembled WGS sequence"/>
</dbReference>
<reference evidence="3" key="1">
    <citation type="submission" date="2016-10" db="EMBL/GenBank/DDBJ databases">
        <authorList>
            <person name="Varghese N."/>
            <person name="Submissions S."/>
        </authorList>
    </citation>
    <scope>NUCLEOTIDE SEQUENCE [LARGE SCALE GENOMIC DNA]</scope>
    <source>
        <strain evidence="3">IBRC-M 10043</strain>
    </source>
</reference>
<keyword evidence="3" id="KW-1185">Reference proteome</keyword>
<gene>
    <name evidence="2" type="ORF">SAMN05216388_102181</name>
</gene>
<feature type="region of interest" description="Disordered" evidence="1">
    <location>
        <begin position="130"/>
        <end position="153"/>
    </location>
</feature>
<name>A0A1H8T976_9EURY</name>
<proteinExistence type="predicted"/>
<dbReference type="Pfam" id="PF24037">
    <property type="entry name" value="DUF7346"/>
    <property type="match status" value="1"/>
</dbReference>
<dbReference type="EMBL" id="FOCX01000021">
    <property type="protein sequence ID" value="SEO87600.1"/>
    <property type="molecule type" value="Genomic_DNA"/>
</dbReference>
<evidence type="ECO:0000313" key="2">
    <source>
        <dbReference type="EMBL" id="SEO87600.1"/>
    </source>
</evidence>
<dbReference type="AlphaFoldDB" id="A0A1H8T976"/>
<evidence type="ECO:0000256" key="1">
    <source>
        <dbReference type="SAM" id="MobiDB-lite"/>
    </source>
</evidence>
<dbReference type="OrthoDB" id="201100at2157"/>
<organism evidence="2 3">
    <name type="scientific">Halorientalis persicus</name>
    <dbReference type="NCBI Taxonomy" id="1367881"/>
    <lineage>
        <taxon>Archaea</taxon>
        <taxon>Methanobacteriati</taxon>
        <taxon>Methanobacteriota</taxon>
        <taxon>Stenosarchaea group</taxon>
        <taxon>Halobacteria</taxon>
        <taxon>Halobacteriales</taxon>
        <taxon>Haloarculaceae</taxon>
        <taxon>Halorientalis</taxon>
    </lineage>
</organism>
<dbReference type="RefSeq" id="WP_092662809.1">
    <property type="nucleotide sequence ID" value="NZ_FOCX01000021.1"/>
</dbReference>
<evidence type="ECO:0000313" key="3">
    <source>
        <dbReference type="Proteomes" id="UP000198775"/>
    </source>
</evidence>
<sequence>MRTVHDGSGTRLLLVKQSDDSSRVRDPETGEERYIPNDDLEFVDESPLETAARTVPDAARTILGAVRDDRALGLLFELDRRGAVAVRDLMGGYDLCESDLHGLLGEFRAAGLVEEATVAGERGYRLTETAGEGLAHLRDEPTESGDGASEAGG</sequence>
<accession>A0A1H8T976</accession>
<dbReference type="InterPro" id="IPR055770">
    <property type="entry name" value="DUF7346"/>
</dbReference>